<evidence type="ECO:0000256" key="5">
    <source>
        <dbReference type="ARBA" id="ARBA00022824"/>
    </source>
</evidence>
<dbReference type="Proteomes" id="UP000317650">
    <property type="component" value="Chromosome 11"/>
</dbReference>
<evidence type="ECO:0000256" key="8">
    <source>
        <dbReference type="ARBA" id="ARBA00023239"/>
    </source>
</evidence>
<keyword evidence="4 10" id="KW-0812">Transmembrane</keyword>
<keyword evidence="8" id="KW-0456">Lyase</keyword>
<feature type="transmembrane region" description="Helical" evidence="10">
    <location>
        <begin position="26"/>
        <end position="49"/>
    </location>
</feature>
<keyword evidence="5" id="KW-0256">Endoplasmic reticulum</keyword>
<dbReference type="InterPro" id="IPR021940">
    <property type="entry name" value="CER1-like_C"/>
</dbReference>
<evidence type="ECO:0000256" key="9">
    <source>
        <dbReference type="ARBA" id="ARBA00047909"/>
    </source>
</evidence>
<protein>
    <recommendedName>
        <fullName evidence="3">aldehyde oxygenase (deformylating)</fullName>
        <ecNumber evidence="3">4.1.99.5</ecNumber>
    </recommendedName>
</protein>
<feature type="domain" description="Very-long-chain aldehyde decarbonylase CER1-like C-terminal" evidence="12">
    <location>
        <begin position="579"/>
        <end position="739"/>
    </location>
</feature>
<evidence type="ECO:0000256" key="10">
    <source>
        <dbReference type="SAM" id="Phobius"/>
    </source>
</evidence>
<evidence type="ECO:0000256" key="4">
    <source>
        <dbReference type="ARBA" id="ARBA00022692"/>
    </source>
</evidence>
<evidence type="ECO:0000313" key="14">
    <source>
        <dbReference type="Proteomes" id="UP000317650"/>
    </source>
</evidence>
<feature type="domain" description="Fatty acid hydroxylase" evidence="11">
    <location>
        <begin position="314"/>
        <end position="409"/>
    </location>
</feature>
<evidence type="ECO:0000256" key="3">
    <source>
        <dbReference type="ARBA" id="ARBA00013146"/>
    </source>
</evidence>
<feature type="transmembrane region" description="Helical" evidence="10">
    <location>
        <begin position="462"/>
        <end position="481"/>
    </location>
</feature>
<accession>A0A4S8J5S8</accession>
<evidence type="ECO:0000259" key="12">
    <source>
        <dbReference type="Pfam" id="PF12076"/>
    </source>
</evidence>
<name>A0A4S8J5S8_MUSBA</name>
<dbReference type="InterPro" id="IPR050307">
    <property type="entry name" value="Sterol_Desaturase_Related"/>
</dbReference>
<comment type="subcellular location">
    <subcellularLocation>
        <location evidence="1">Endoplasmic reticulum membrane</location>
        <topology evidence="1">Multi-pass membrane protein</topology>
    </subcellularLocation>
</comment>
<evidence type="ECO:0000256" key="1">
    <source>
        <dbReference type="ARBA" id="ARBA00004477"/>
    </source>
</evidence>
<keyword evidence="14" id="KW-1185">Reference proteome</keyword>
<reference evidence="13 14" key="1">
    <citation type="journal article" date="2019" name="Nat. Plants">
        <title>Genome sequencing of Musa balbisiana reveals subgenome evolution and function divergence in polyploid bananas.</title>
        <authorList>
            <person name="Yao X."/>
        </authorList>
    </citation>
    <scope>NUCLEOTIDE SEQUENCE [LARGE SCALE GENOMIC DNA]</scope>
    <source>
        <strain evidence="14">cv. DH-PKW</strain>
        <tissue evidence="13">Leaves</tissue>
    </source>
</reference>
<comment type="similarity">
    <text evidence="2">Belongs to the sterol desaturase family.</text>
</comment>
<dbReference type="AlphaFoldDB" id="A0A4S8J5S8"/>
<dbReference type="Pfam" id="PF12076">
    <property type="entry name" value="CER1-like_C"/>
    <property type="match status" value="1"/>
</dbReference>
<proteinExistence type="inferred from homology"/>
<dbReference type="GO" id="GO:0016491">
    <property type="term" value="F:oxidoreductase activity"/>
    <property type="evidence" value="ECO:0007669"/>
    <property type="project" value="InterPro"/>
</dbReference>
<dbReference type="GO" id="GO:0008610">
    <property type="term" value="P:lipid biosynthetic process"/>
    <property type="evidence" value="ECO:0007669"/>
    <property type="project" value="InterPro"/>
</dbReference>
<evidence type="ECO:0000259" key="11">
    <source>
        <dbReference type="Pfam" id="PF04116"/>
    </source>
</evidence>
<dbReference type="InterPro" id="IPR006694">
    <property type="entry name" value="Fatty_acid_hydroxylase"/>
</dbReference>
<organism evidence="13 14">
    <name type="scientific">Musa balbisiana</name>
    <name type="common">Banana</name>
    <dbReference type="NCBI Taxonomy" id="52838"/>
    <lineage>
        <taxon>Eukaryota</taxon>
        <taxon>Viridiplantae</taxon>
        <taxon>Streptophyta</taxon>
        <taxon>Embryophyta</taxon>
        <taxon>Tracheophyta</taxon>
        <taxon>Spermatophyta</taxon>
        <taxon>Magnoliopsida</taxon>
        <taxon>Liliopsida</taxon>
        <taxon>Zingiberales</taxon>
        <taxon>Musaceae</taxon>
        <taxon>Musa</taxon>
    </lineage>
</organism>
<feature type="transmembrane region" description="Helical" evidence="10">
    <location>
        <begin position="319"/>
        <end position="347"/>
    </location>
</feature>
<comment type="catalytic activity">
    <reaction evidence="9">
        <text>a long-chain fatty aldehyde + 2 NADPH + O2 + H(+) = a long-chain alkane + formate + 2 NADP(+) + H2O</text>
        <dbReference type="Rhea" id="RHEA:21440"/>
        <dbReference type="ChEBI" id="CHEBI:15377"/>
        <dbReference type="ChEBI" id="CHEBI:15378"/>
        <dbReference type="ChEBI" id="CHEBI:15379"/>
        <dbReference type="ChEBI" id="CHEBI:15740"/>
        <dbReference type="ChEBI" id="CHEBI:17176"/>
        <dbReference type="ChEBI" id="CHEBI:57783"/>
        <dbReference type="ChEBI" id="CHEBI:58349"/>
        <dbReference type="ChEBI" id="CHEBI:83563"/>
        <dbReference type="EC" id="4.1.99.5"/>
    </reaction>
</comment>
<dbReference type="GO" id="GO:0005789">
    <property type="term" value="C:endoplasmic reticulum membrane"/>
    <property type="evidence" value="ECO:0007669"/>
    <property type="project" value="UniProtKB-SubCell"/>
</dbReference>
<evidence type="ECO:0000256" key="6">
    <source>
        <dbReference type="ARBA" id="ARBA00022989"/>
    </source>
</evidence>
<sequence length="862" mass="99040">MASRPGLFTEWPWQRLGNFKVSTCSYPFLLLFLMLILVVQKQLLLLLSLSLSLSRCIQRLTIYLRKDFSDAEQPNNAVMQHMVVESEEGNGDEHHQYLVLAPWNLHSLYLLVSKERKELDLTYLIILPSLLLRMLHNQVWISLARFQNARSKNRIVDKSIEFEQDLFFPHLLDIKRNTTGTIKSSSMGYCSIWVISTFREQPTFQFGGQMEHCSWLCCIWGLWSSSTTGFTGHCTIISSILDITLTIMLQLLPSPSHEFNRNSILFQKGKGNKTKDKQNAYVIRRNHMIRKERYANDEANTFDLHERIIPVIHPFAEHVVYFLLFSIPMVTTIVTGRASILALLGYVAYIDLMNNMGHCNFELVPKWLFTAFPPLKYLMYTPSFHSLHHTQFRTNYSLFMPFYDYIYSTMDKSSDDLYERSLKGKEEVPDVVHLTHLTTLQSIYHLRIGFASLASKPYNSKMPILLIWPVAWISMLLTWIYSSSFTVERNGFKKIKMQTWAIPRFKFQYGLPNERDAINDLIEKAILEAEDKGVKANELNGNGELYLHKYPNLRLRIVDGSSLAAAVVLNSIPPETKKVALCGNLSKVAYRVASVLCQRCVEVMMTRKHEYYMLKSQIPESIAGYLLLSNNQNTQVWLVGDGLEDVEQRTAPKGTLFIPYSSFPPKKVRKDCTYCTTPAMKMPDTVENMHSCENWLPRRVMSASRVAGIVHALEGWDSHECGDKTQDIDKMWSAALRHDCAMILLETAIGRRSNEVRPEHLASLPGDALQRDSSASLHFQATRFKEAPPRHSPEPRRRALRASAWVKPGNQTSVLSLNVKDLLAITKENEHNAMELNVRIQELMESVLLMSKDSFFSFVIEH</sequence>
<evidence type="ECO:0000256" key="7">
    <source>
        <dbReference type="ARBA" id="ARBA00023136"/>
    </source>
</evidence>
<dbReference type="STRING" id="52838.A0A4S8J5S8"/>
<dbReference type="PANTHER" id="PTHR11863">
    <property type="entry name" value="STEROL DESATURASE"/>
    <property type="match status" value="1"/>
</dbReference>
<dbReference type="EC" id="4.1.99.5" evidence="3"/>
<keyword evidence="7 10" id="KW-0472">Membrane</keyword>
<gene>
    <name evidence="13" type="ORF">C4D60_Mb11t15140</name>
</gene>
<dbReference type="GO" id="GO:0005506">
    <property type="term" value="F:iron ion binding"/>
    <property type="evidence" value="ECO:0007669"/>
    <property type="project" value="InterPro"/>
</dbReference>
<evidence type="ECO:0000313" key="13">
    <source>
        <dbReference type="EMBL" id="THU56234.1"/>
    </source>
</evidence>
<evidence type="ECO:0000256" key="2">
    <source>
        <dbReference type="ARBA" id="ARBA00009324"/>
    </source>
</evidence>
<dbReference type="EMBL" id="PYDT01000007">
    <property type="protein sequence ID" value="THU56234.1"/>
    <property type="molecule type" value="Genomic_DNA"/>
</dbReference>
<keyword evidence="6 10" id="KW-1133">Transmembrane helix</keyword>
<comment type="caution">
    <text evidence="13">The sequence shown here is derived from an EMBL/GenBank/DDBJ whole genome shotgun (WGS) entry which is preliminary data.</text>
</comment>
<dbReference type="GO" id="GO:0071771">
    <property type="term" value="F:aldehyde oxygenase (deformylating) activity"/>
    <property type="evidence" value="ECO:0007669"/>
    <property type="project" value="UniProtKB-EC"/>
</dbReference>
<dbReference type="Pfam" id="PF04116">
    <property type="entry name" value="FA_hydroxylase"/>
    <property type="match status" value="1"/>
</dbReference>